<keyword evidence="2" id="KW-1185">Reference proteome</keyword>
<evidence type="ECO:0000313" key="1">
    <source>
        <dbReference type="EMBL" id="TKR96788.1"/>
    </source>
</evidence>
<dbReference type="EMBL" id="AZBU02000002">
    <property type="protein sequence ID" value="TKR96788.1"/>
    <property type="molecule type" value="Genomic_DNA"/>
</dbReference>
<evidence type="ECO:0000313" key="2">
    <source>
        <dbReference type="Proteomes" id="UP000298663"/>
    </source>
</evidence>
<organism evidence="1 2">
    <name type="scientific">Steinernema carpocapsae</name>
    <name type="common">Entomopathogenic nematode</name>
    <dbReference type="NCBI Taxonomy" id="34508"/>
    <lineage>
        <taxon>Eukaryota</taxon>
        <taxon>Metazoa</taxon>
        <taxon>Ecdysozoa</taxon>
        <taxon>Nematoda</taxon>
        <taxon>Chromadorea</taxon>
        <taxon>Rhabditida</taxon>
        <taxon>Tylenchina</taxon>
        <taxon>Panagrolaimomorpha</taxon>
        <taxon>Strongyloidoidea</taxon>
        <taxon>Steinernematidae</taxon>
        <taxon>Steinernema</taxon>
    </lineage>
</organism>
<proteinExistence type="predicted"/>
<accession>A0A4U5PJH2</accession>
<reference evidence="1 2" key="2">
    <citation type="journal article" date="2019" name="G3 (Bethesda)">
        <title>Hybrid Assembly of the Genome of the Entomopathogenic Nematode Steinernema carpocapsae Identifies the X-Chromosome.</title>
        <authorList>
            <person name="Serra L."/>
            <person name="Macchietto M."/>
            <person name="Macias-Munoz A."/>
            <person name="McGill C.J."/>
            <person name="Rodriguez I.M."/>
            <person name="Rodriguez B."/>
            <person name="Murad R."/>
            <person name="Mortazavi A."/>
        </authorList>
    </citation>
    <scope>NUCLEOTIDE SEQUENCE [LARGE SCALE GENOMIC DNA]</scope>
    <source>
        <strain evidence="1 2">ALL</strain>
    </source>
</reference>
<dbReference type="Proteomes" id="UP000298663">
    <property type="component" value="Unassembled WGS sequence"/>
</dbReference>
<reference evidence="1 2" key="1">
    <citation type="journal article" date="2015" name="Genome Biol.">
        <title>Comparative genomics of Steinernema reveals deeply conserved gene regulatory networks.</title>
        <authorList>
            <person name="Dillman A.R."/>
            <person name="Macchietto M."/>
            <person name="Porter C.F."/>
            <person name="Rogers A."/>
            <person name="Williams B."/>
            <person name="Antoshechkin I."/>
            <person name="Lee M.M."/>
            <person name="Goodwin Z."/>
            <person name="Lu X."/>
            <person name="Lewis E.E."/>
            <person name="Goodrich-Blair H."/>
            <person name="Stock S.P."/>
            <person name="Adams B.J."/>
            <person name="Sternberg P.W."/>
            <person name="Mortazavi A."/>
        </authorList>
    </citation>
    <scope>NUCLEOTIDE SEQUENCE [LARGE SCALE GENOMIC DNA]</scope>
    <source>
        <strain evidence="1 2">ALL</strain>
    </source>
</reference>
<gene>
    <name evidence="1" type="ORF">L596_010759</name>
</gene>
<comment type="caution">
    <text evidence="1">The sequence shown here is derived from an EMBL/GenBank/DDBJ whole genome shotgun (WGS) entry which is preliminary data.</text>
</comment>
<sequence>MTHFRLEATQVESIVPPGKQNVREIVAIMQQGITAEETEKRRLRERAKHRKARKRAHLKRHRLVPEEDTLYELPVNARMPEIDYNTVIQQREAELMT</sequence>
<dbReference type="AlphaFoldDB" id="A0A4U5PJH2"/>
<name>A0A4U5PJH2_STECR</name>
<protein>
    <submittedName>
        <fullName evidence="1">Uncharacterized protein</fullName>
    </submittedName>
</protein>